<sequence>MSASPTSPSPGGVLSVAGVEAARAWIADALDLPEAALEVEVVRRRAWGDIWRVEAGARFWFKAPHPRLAREVPLRERLQVRAPGAVVPLVAAHRDRGWQLTEDAGPTLAVRARDDAGMPRPDVGPGLYGNLARALGAVQQEVSAEDLARLGLAEFDPMRAVETFEREAAPFRALPADHPTHCNAEAHRGATTTLAGLVRRWEEAVGTGLPLGLDHNDAHGGNAFVRDGRVVLSDWGDAVIGHPFASLRALLVPLRNTFGAEVVPAVRRAYLEAVGAGSPPSAQEETLLDLAMMLAVPTRLSAWGTLQDEDAWAEHGDWIATLWWEAETPIGEVTVP</sequence>
<dbReference type="Pfam" id="PF01636">
    <property type="entry name" value="APH"/>
    <property type="match status" value="1"/>
</dbReference>
<dbReference type="Proteomes" id="UP000560081">
    <property type="component" value="Unassembled WGS sequence"/>
</dbReference>
<comment type="caution">
    <text evidence="2">The sequence shown here is derived from an EMBL/GenBank/DDBJ whole genome shotgun (WGS) entry which is preliminary data.</text>
</comment>
<evidence type="ECO:0000313" key="3">
    <source>
        <dbReference type="Proteomes" id="UP000560081"/>
    </source>
</evidence>
<keyword evidence="3" id="KW-1185">Reference proteome</keyword>
<dbReference type="RefSeq" id="WP_167736958.1">
    <property type="nucleotide sequence ID" value="NZ_BMLA01000007.1"/>
</dbReference>
<dbReference type="InterPro" id="IPR011009">
    <property type="entry name" value="Kinase-like_dom_sf"/>
</dbReference>
<dbReference type="SUPFAM" id="SSF56112">
    <property type="entry name" value="Protein kinase-like (PK-like)"/>
    <property type="match status" value="1"/>
</dbReference>
<accession>A0A7W7L537</accession>
<protein>
    <recommendedName>
        <fullName evidence="1">Aminoglycoside phosphotransferase domain-containing protein</fullName>
    </recommendedName>
</protein>
<dbReference type="InterPro" id="IPR002575">
    <property type="entry name" value="Aminoglycoside_PTrfase"/>
</dbReference>
<feature type="domain" description="Aminoglycoside phosphotransferase" evidence="1">
    <location>
        <begin position="60"/>
        <end position="272"/>
    </location>
</feature>
<evidence type="ECO:0000259" key="1">
    <source>
        <dbReference type="Pfam" id="PF01636"/>
    </source>
</evidence>
<gene>
    <name evidence="2" type="ORF">BJ976_002211</name>
</gene>
<reference evidence="2 3" key="1">
    <citation type="submission" date="2020-08" db="EMBL/GenBank/DDBJ databases">
        <title>Sequencing the genomes of 1000 actinobacteria strains.</title>
        <authorList>
            <person name="Klenk H.-P."/>
        </authorList>
    </citation>
    <scope>NUCLEOTIDE SEQUENCE [LARGE SCALE GENOMIC DNA]</scope>
    <source>
        <strain evidence="2 3">DSM 19079</strain>
    </source>
</reference>
<organism evidence="2 3">
    <name type="scientific">Micrococcus flavus</name>
    <dbReference type="NCBI Taxonomy" id="384602"/>
    <lineage>
        <taxon>Bacteria</taxon>
        <taxon>Bacillati</taxon>
        <taxon>Actinomycetota</taxon>
        <taxon>Actinomycetes</taxon>
        <taxon>Micrococcales</taxon>
        <taxon>Micrococcaceae</taxon>
        <taxon>Micrococcus</taxon>
    </lineage>
</organism>
<dbReference type="EMBL" id="JACHMC010000001">
    <property type="protein sequence ID" value="MBB4883860.1"/>
    <property type="molecule type" value="Genomic_DNA"/>
</dbReference>
<name>A0A7W7L537_9MICC</name>
<proteinExistence type="predicted"/>
<dbReference type="AlphaFoldDB" id="A0A7W7L537"/>
<evidence type="ECO:0000313" key="2">
    <source>
        <dbReference type="EMBL" id="MBB4883860.1"/>
    </source>
</evidence>